<dbReference type="AlphaFoldDB" id="A0A6C0DNS9"/>
<protein>
    <submittedName>
        <fullName evidence="1">Uncharacterized protein</fullName>
    </submittedName>
</protein>
<proteinExistence type="predicted"/>
<name>A0A6C0DNS9_9ZZZZ</name>
<sequence>MSKKKKKKDDVIKYEFEKFDFMKTVKNNINNVIKDKSILPIINDLVIRTNKIVIHTCNFIKLYCIYLYENDLEFPLIDKNFICDVFKVITKRKDNRGATPEKDYSELLKNLYKFYNENYITTVYDNEIIYYDKLSYILAYEAIDIEKNINNNIQEHFITHLNQFVNYSFNLQEQKDEIKKIKDKELRKEKYKSLSIEFKKVKDDLVSLTDDLTAYEKYHNWIREHKIHIIPNKTNFDKDSIYYDLHSNTKDYLKSFIYINIQLEKLNDKLLENAEDIDKVKQIKLFNILPLRSNIIPKNTCIDTCALISNFLGDESTTKHFHNYKKEDNQFKLWNRFFKLDNKIFKKNKYVFNYMIRTDGISIGLLFIRLDNNGLPLTYNNPKNKPEENTKYIEKEIITDELRSKKIVCIDPGCSDLIYCGSKDENDKLQTFRYTQNQRRLETRTKKYNKIIEEVNNTTFINGKNIKEIESVLSNYNKRTCYYENFKNYLIEKNKLNLLLFSHYEKTFFRKLKLNRYINTQKSESKMIKNFTKKFGEPNDVLFIMGDYDKGSNHMNGLEPTICKKFRKIFKNAGFRTYLVNEFRTSKLCNCCHNEIKPFMIRQSHKPNDIKVNKKITINGLLSHQEDKHKCEIIHNRDKNAVQNMLNIVKNIFTIGKRPDIFTRIHT</sequence>
<reference evidence="1" key="1">
    <citation type="journal article" date="2020" name="Nature">
        <title>Giant virus diversity and host interactions through global metagenomics.</title>
        <authorList>
            <person name="Schulz F."/>
            <person name="Roux S."/>
            <person name="Paez-Espino D."/>
            <person name="Jungbluth S."/>
            <person name="Walsh D.A."/>
            <person name="Denef V.J."/>
            <person name="McMahon K.D."/>
            <person name="Konstantinidis K.T."/>
            <person name="Eloe-Fadrosh E.A."/>
            <person name="Kyrpides N.C."/>
            <person name="Woyke T."/>
        </authorList>
    </citation>
    <scope>NUCLEOTIDE SEQUENCE</scope>
    <source>
        <strain evidence="1">GVMAG-M-3300023174-30</strain>
    </source>
</reference>
<accession>A0A6C0DNS9</accession>
<organism evidence="1">
    <name type="scientific">viral metagenome</name>
    <dbReference type="NCBI Taxonomy" id="1070528"/>
    <lineage>
        <taxon>unclassified sequences</taxon>
        <taxon>metagenomes</taxon>
        <taxon>organismal metagenomes</taxon>
    </lineage>
</organism>
<dbReference type="EMBL" id="MN739643">
    <property type="protein sequence ID" value="QHT17539.1"/>
    <property type="molecule type" value="Genomic_DNA"/>
</dbReference>
<evidence type="ECO:0000313" key="1">
    <source>
        <dbReference type="EMBL" id="QHT17539.1"/>
    </source>
</evidence>